<gene>
    <name evidence="4" type="ORF">J2S36_000635</name>
</gene>
<dbReference type="EMBL" id="JAVDUJ010000001">
    <property type="protein sequence ID" value="MDR6939092.1"/>
    <property type="molecule type" value="Genomic_DNA"/>
</dbReference>
<sequence>MKPRQNIPSRVTAETGDSEKQRWSYPSGLLAEISEQRAALVWSAIAEGDDLDASRLIDRVGYAAALKVAQEQDENFASPRALQRWQGRLCDAQLGQLEHYLQLGFALVLRDQENWPKQLNDLGEKRPLCLWVKGNVQILQRPMLAIVGSRDATSEGERSALDLAYELAEKYVIVSGGAFGIDAQAHRGAILANQATVIVSAAGVDRVYPKQNQEIFTRCVENGGAIISESIPGASPQRYRFLLRNRIIAALSTAVIVIEAGARSGALNTARHALEIGREVGAFPGSVYCPQASGTNQLLRNGAMAVMNSLHVQELAGSIGSVQPELAVSDGEAGFLLPLDSPFDELADRVYDVLSKVKYESAEQISRRVGADFMSVRMKLSRLALAGKAQMQDGKWRKA</sequence>
<evidence type="ECO:0000256" key="1">
    <source>
        <dbReference type="ARBA" id="ARBA00006525"/>
    </source>
</evidence>
<accession>A0ABU1T149</accession>
<dbReference type="InterPro" id="IPR057666">
    <property type="entry name" value="DrpA_SLOG"/>
</dbReference>
<evidence type="ECO:0000256" key="2">
    <source>
        <dbReference type="SAM" id="MobiDB-lite"/>
    </source>
</evidence>
<keyword evidence="5" id="KW-1185">Reference proteome</keyword>
<feature type="domain" description="Smf/DprA SLOG" evidence="3">
    <location>
        <begin position="108"/>
        <end position="310"/>
    </location>
</feature>
<feature type="region of interest" description="Disordered" evidence="2">
    <location>
        <begin position="1"/>
        <end position="20"/>
    </location>
</feature>
<protein>
    <submittedName>
        <fullName evidence="4">DNA processing protein</fullName>
    </submittedName>
</protein>
<dbReference type="PANTHER" id="PTHR43022:SF1">
    <property type="entry name" value="PROTEIN SMF"/>
    <property type="match status" value="1"/>
</dbReference>
<dbReference type="InterPro" id="IPR003488">
    <property type="entry name" value="DprA"/>
</dbReference>
<dbReference type="PANTHER" id="PTHR43022">
    <property type="entry name" value="PROTEIN SMF"/>
    <property type="match status" value="1"/>
</dbReference>
<dbReference type="Gene3D" id="3.40.50.450">
    <property type="match status" value="1"/>
</dbReference>
<evidence type="ECO:0000313" key="4">
    <source>
        <dbReference type="EMBL" id="MDR6939092.1"/>
    </source>
</evidence>
<organism evidence="4 5">
    <name type="scientific">Arcanobacterium hippocoleae</name>
    <dbReference type="NCBI Taxonomy" id="149017"/>
    <lineage>
        <taxon>Bacteria</taxon>
        <taxon>Bacillati</taxon>
        <taxon>Actinomycetota</taxon>
        <taxon>Actinomycetes</taxon>
        <taxon>Actinomycetales</taxon>
        <taxon>Actinomycetaceae</taxon>
        <taxon>Arcanobacterium</taxon>
    </lineage>
</organism>
<dbReference type="Pfam" id="PF02481">
    <property type="entry name" value="DNA_processg_A"/>
    <property type="match status" value="1"/>
</dbReference>
<dbReference type="NCBIfam" id="TIGR00732">
    <property type="entry name" value="dprA"/>
    <property type="match status" value="1"/>
</dbReference>
<name>A0ABU1T149_9ACTO</name>
<comment type="similarity">
    <text evidence="1">Belongs to the DprA/Smf family.</text>
</comment>
<comment type="caution">
    <text evidence="4">The sequence shown here is derived from an EMBL/GenBank/DDBJ whole genome shotgun (WGS) entry which is preliminary data.</text>
</comment>
<dbReference type="RefSeq" id="WP_309955447.1">
    <property type="nucleotide sequence ID" value="NZ_CP136414.1"/>
</dbReference>
<dbReference type="Proteomes" id="UP001266099">
    <property type="component" value="Unassembled WGS sequence"/>
</dbReference>
<evidence type="ECO:0000313" key="5">
    <source>
        <dbReference type="Proteomes" id="UP001266099"/>
    </source>
</evidence>
<proteinExistence type="inferred from homology"/>
<evidence type="ECO:0000259" key="3">
    <source>
        <dbReference type="Pfam" id="PF02481"/>
    </source>
</evidence>
<reference evidence="4 5" key="1">
    <citation type="submission" date="2023-07" db="EMBL/GenBank/DDBJ databases">
        <title>Sequencing the genomes of 1000 actinobacteria strains.</title>
        <authorList>
            <person name="Klenk H.-P."/>
        </authorList>
    </citation>
    <scope>NUCLEOTIDE SEQUENCE [LARGE SCALE GENOMIC DNA]</scope>
    <source>
        <strain evidence="4 5">DSM 15539</strain>
    </source>
</reference>
<dbReference type="SUPFAM" id="SSF102405">
    <property type="entry name" value="MCP/YpsA-like"/>
    <property type="match status" value="1"/>
</dbReference>